<protein>
    <submittedName>
        <fullName evidence="2">Uncharacterized protein</fullName>
    </submittedName>
</protein>
<dbReference type="Proteomes" id="UP001174909">
    <property type="component" value="Unassembled WGS sequence"/>
</dbReference>
<evidence type="ECO:0000313" key="2">
    <source>
        <dbReference type="EMBL" id="CAI8046871.1"/>
    </source>
</evidence>
<keyword evidence="3" id="KW-1185">Reference proteome</keyword>
<evidence type="ECO:0000256" key="1">
    <source>
        <dbReference type="SAM" id="MobiDB-lite"/>
    </source>
</evidence>
<name>A0AA35XC18_GEOBA</name>
<gene>
    <name evidence="2" type="ORF">GBAR_LOCUS25920</name>
</gene>
<accession>A0AA35XC18</accession>
<evidence type="ECO:0000313" key="3">
    <source>
        <dbReference type="Proteomes" id="UP001174909"/>
    </source>
</evidence>
<dbReference type="AlphaFoldDB" id="A0AA35XC18"/>
<feature type="region of interest" description="Disordered" evidence="1">
    <location>
        <begin position="1"/>
        <end position="22"/>
    </location>
</feature>
<feature type="compositionally biased region" description="Basic and acidic residues" evidence="1">
    <location>
        <begin position="12"/>
        <end position="22"/>
    </location>
</feature>
<comment type="caution">
    <text evidence="2">The sequence shown here is derived from an EMBL/GenBank/DDBJ whole genome shotgun (WGS) entry which is preliminary data.</text>
</comment>
<sequence length="22" mass="2520">MRIEEEEWACPVEKRDSNGAAV</sequence>
<dbReference type="EMBL" id="CASHTH010003594">
    <property type="protein sequence ID" value="CAI8046871.1"/>
    <property type="molecule type" value="Genomic_DNA"/>
</dbReference>
<reference evidence="2" key="1">
    <citation type="submission" date="2023-03" db="EMBL/GenBank/DDBJ databases">
        <authorList>
            <person name="Steffen K."/>
            <person name="Cardenas P."/>
        </authorList>
    </citation>
    <scope>NUCLEOTIDE SEQUENCE</scope>
</reference>
<organism evidence="2 3">
    <name type="scientific">Geodia barretti</name>
    <name type="common">Barrett's horny sponge</name>
    <dbReference type="NCBI Taxonomy" id="519541"/>
    <lineage>
        <taxon>Eukaryota</taxon>
        <taxon>Metazoa</taxon>
        <taxon>Porifera</taxon>
        <taxon>Demospongiae</taxon>
        <taxon>Heteroscleromorpha</taxon>
        <taxon>Tetractinellida</taxon>
        <taxon>Astrophorina</taxon>
        <taxon>Geodiidae</taxon>
        <taxon>Geodia</taxon>
    </lineage>
</organism>
<proteinExistence type="predicted"/>